<organism evidence="1 2">
    <name type="scientific">Acorus calamus</name>
    <name type="common">Sweet flag</name>
    <dbReference type="NCBI Taxonomy" id="4465"/>
    <lineage>
        <taxon>Eukaryota</taxon>
        <taxon>Viridiplantae</taxon>
        <taxon>Streptophyta</taxon>
        <taxon>Embryophyta</taxon>
        <taxon>Tracheophyta</taxon>
        <taxon>Spermatophyta</taxon>
        <taxon>Magnoliopsida</taxon>
        <taxon>Liliopsida</taxon>
        <taxon>Acoraceae</taxon>
        <taxon>Acorus</taxon>
    </lineage>
</organism>
<reference evidence="1" key="1">
    <citation type="journal article" date="2023" name="Nat. Commun.">
        <title>Diploid and tetraploid genomes of Acorus and the evolution of monocots.</title>
        <authorList>
            <person name="Ma L."/>
            <person name="Liu K.W."/>
            <person name="Li Z."/>
            <person name="Hsiao Y.Y."/>
            <person name="Qi Y."/>
            <person name="Fu T."/>
            <person name="Tang G.D."/>
            <person name="Zhang D."/>
            <person name="Sun W.H."/>
            <person name="Liu D.K."/>
            <person name="Li Y."/>
            <person name="Chen G.Z."/>
            <person name="Liu X.D."/>
            <person name="Liao X.Y."/>
            <person name="Jiang Y.T."/>
            <person name="Yu X."/>
            <person name="Hao Y."/>
            <person name="Huang J."/>
            <person name="Zhao X.W."/>
            <person name="Ke S."/>
            <person name="Chen Y.Y."/>
            <person name="Wu W.L."/>
            <person name="Hsu J.L."/>
            <person name="Lin Y.F."/>
            <person name="Huang M.D."/>
            <person name="Li C.Y."/>
            <person name="Huang L."/>
            <person name="Wang Z.W."/>
            <person name="Zhao X."/>
            <person name="Zhong W.Y."/>
            <person name="Peng D.H."/>
            <person name="Ahmad S."/>
            <person name="Lan S."/>
            <person name="Zhang J.S."/>
            <person name="Tsai W.C."/>
            <person name="Van de Peer Y."/>
            <person name="Liu Z.J."/>
        </authorList>
    </citation>
    <scope>NUCLEOTIDE SEQUENCE</scope>
    <source>
        <strain evidence="1">CP</strain>
    </source>
</reference>
<proteinExistence type="predicted"/>
<name>A0AAV9FVI4_ACOCL</name>
<dbReference type="Proteomes" id="UP001180020">
    <property type="component" value="Unassembled WGS sequence"/>
</dbReference>
<keyword evidence="2" id="KW-1185">Reference proteome</keyword>
<gene>
    <name evidence="1" type="ORF">QJS10_CPA01g02009</name>
</gene>
<comment type="caution">
    <text evidence="1">The sequence shown here is derived from an EMBL/GenBank/DDBJ whole genome shotgun (WGS) entry which is preliminary data.</text>
</comment>
<dbReference type="AlphaFoldDB" id="A0AAV9FVI4"/>
<dbReference type="EMBL" id="JAUJYO010000001">
    <property type="protein sequence ID" value="KAK1326978.1"/>
    <property type="molecule type" value="Genomic_DNA"/>
</dbReference>
<reference evidence="1" key="2">
    <citation type="submission" date="2023-06" db="EMBL/GenBank/DDBJ databases">
        <authorList>
            <person name="Ma L."/>
            <person name="Liu K.-W."/>
            <person name="Li Z."/>
            <person name="Hsiao Y.-Y."/>
            <person name="Qi Y."/>
            <person name="Fu T."/>
            <person name="Tang G."/>
            <person name="Zhang D."/>
            <person name="Sun W.-H."/>
            <person name="Liu D.-K."/>
            <person name="Li Y."/>
            <person name="Chen G.-Z."/>
            <person name="Liu X.-D."/>
            <person name="Liao X.-Y."/>
            <person name="Jiang Y.-T."/>
            <person name="Yu X."/>
            <person name="Hao Y."/>
            <person name="Huang J."/>
            <person name="Zhao X.-W."/>
            <person name="Ke S."/>
            <person name="Chen Y.-Y."/>
            <person name="Wu W.-L."/>
            <person name="Hsu J.-L."/>
            <person name="Lin Y.-F."/>
            <person name="Huang M.-D."/>
            <person name="Li C.-Y."/>
            <person name="Huang L."/>
            <person name="Wang Z.-W."/>
            <person name="Zhao X."/>
            <person name="Zhong W.-Y."/>
            <person name="Peng D.-H."/>
            <person name="Ahmad S."/>
            <person name="Lan S."/>
            <person name="Zhang J.-S."/>
            <person name="Tsai W.-C."/>
            <person name="Van De Peer Y."/>
            <person name="Liu Z.-J."/>
        </authorList>
    </citation>
    <scope>NUCLEOTIDE SEQUENCE</scope>
    <source>
        <strain evidence="1">CP</strain>
        <tissue evidence="1">Leaves</tissue>
    </source>
</reference>
<accession>A0AAV9FVI4</accession>
<evidence type="ECO:0000313" key="2">
    <source>
        <dbReference type="Proteomes" id="UP001180020"/>
    </source>
</evidence>
<sequence>MDPNNQAVLIDSRTLQVDCHVYVHHPVTIFLLSDDHGFRRIFAVDASVRSDGRLVLAGDRVSSKSM</sequence>
<evidence type="ECO:0000313" key="1">
    <source>
        <dbReference type="EMBL" id="KAK1326978.1"/>
    </source>
</evidence>
<protein>
    <submittedName>
        <fullName evidence="1">Uncharacterized protein</fullName>
    </submittedName>
</protein>